<dbReference type="Gene3D" id="3.40.50.720">
    <property type="entry name" value="NAD(P)-binding Rossmann-like Domain"/>
    <property type="match status" value="1"/>
</dbReference>
<organism evidence="4 5">
    <name type="scientific">Candidatus Woesebacteria bacterium RBG_16_42_24</name>
    <dbReference type="NCBI Taxonomy" id="1802485"/>
    <lineage>
        <taxon>Bacteria</taxon>
        <taxon>Candidatus Woeseibacteriota</taxon>
    </lineage>
</organism>
<dbReference type="Proteomes" id="UP000177382">
    <property type="component" value="Unassembled WGS sequence"/>
</dbReference>
<dbReference type="EMBL" id="MGFX01000003">
    <property type="protein sequence ID" value="OGM15501.1"/>
    <property type="molecule type" value="Genomic_DNA"/>
</dbReference>
<dbReference type="Gene3D" id="3.90.25.10">
    <property type="entry name" value="UDP-galactose 4-epimerase, domain 1"/>
    <property type="match status" value="1"/>
</dbReference>
<keyword evidence="2" id="KW-0560">Oxidoreductase</keyword>
<evidence type="ECO:0000259" key="3">
    <source>
        <dbReference type="Pfam" id="PF04321"/>
    </source>
</evidence>
<dbReference type="EC" id="1.1.1.133" evidence="2"/>
<proteinExistence type="inferred from homology"/>
<comment type="caution">
    <text evidence="4">The sequence shown here is derived from an EMBL/GenBank/DDBJ whole genome shotgun (WGS) entry which is preliminary data.</text>
</comment>
<dbReference type="AlphaFoldDB" id="A0A1F7XKC7"/>
<comment type="function">
    <text evidence="2">Catalyzes the reduction of dTDP-6-deoxy-L-lyxo-4-hexulose to yield dTDP-L-rhamnose.</text>
</comment>
<comment type="similarity">
    <text evidence="1 2">Belongs to the dTDP-4-dehydrorhamnose reductase family.</text>
</comment>
<dbReference type="GO" id="GO:0019305">
    <property type="term" value="P:dTDP-rhamnose biosynthetic process"/>
    <property type="evidence" value="ECO:0007669"/>
    <property type="project" value="UniProtKB-UniPathway"/>
</dbReference>
<dbReference type="PANTHER" id="PTHR10491:SF4">
    <property type="entry name" value="METHIONINE ADENOSYLTRANSFERASE 2 SUBUNIT BETA"/>
    <property type="match status" value="1"/>
</dbReference>
<dbReference type="InterPro" id="IPR029903">
    <property type="entry name" value="RmlD-like-bd"/>
</dbReference>
<gene>
    <name evidence="4" type="ORF">A2V97_02365</name>
</gene>
<dbReference type="STRING" id="1802485.A2V97_02365"/>
<accession>A0A1F7XKC7</accession>
<evidence type="ECO:0000313" key="4">
    <source>
        <dbReference type="EMBL" id="OGM15501.1"/>
    </source>
</evidence>
<keyword evidence="2" id="KW-0521">NADP</keyword>
<evidence type="ECO:0000313" key="5">
    <source>
        <dbReference type="Proteomes" id="UP000177382"/>
    </source>
</evidence>
<dbReference type="PANTHER" id="PTHR10491">
    <property type="entry name" value="DTDP-4-DEHYDRORHAMNOSE REDUCTASE"/>
    <property type="match status" value="1"/>
</dbReference>
<dbReference type="SUPFAM" id="SSF51735">
    <property type="entry name" value="NAD(P)-binding Rossmann-fold domains"/>
    <property type="match status" value="1"/>
</dbReference>
<evidence type="ECO:0000256" key="2">
    <source>
        <dbReference type="RuleBase" id="RU364082"/>
    </source>
</evidence>
<protein>
    <recommendedName>
        <fullName evidence="2">dTDP-4-dehydrorhamnose reductase</fullName>
        <ecNumber evidence="2">1.1.1.133</ecNumber>
    </recommendedName>
</protein>
<dbReference type="InterPro" id="IPR036291">
    <property type="entry name" value="NAD(P)-bd_dom_sf"/>
</dbReference>
<evidence type="ECO:0000256" key="1">
    <source>
        <dbReference type="ARBA" id="ARBA00010944"/>
    </source>
</evidence>
<feature type="domain" description="RmlD-like substrate binding" evidence="3">
    <location>
        <begin position="20"/>
        <end position="308"/>
    </location>
</feature>
<dbReference type="GO" id="GO:0005829">
    <property type="term" value="C:cytosol"/>
    <property type="evidence" value="ECO:0007669"/>
    <property type="project" value="TreeGrafter"/>
</dbReference>
<name>A0A1F7XKC7_9BACT</name>
<dbReference type="GO" id="GO:0008831">
    <property type="term" value="F:dTDP-4-dehydrorhamnose reductase activity"/>
    <property type="evidence" value="ECO:0007669"/>
    <property type="project" value="UniProtKB-EC"/>
</dbReference>
<sequence>MTEGMVKVDAREAKEKLDGRILVLGGGGLVGSRFLELYGGDFVVPSKTELDITDPEEVRRFIEEQKPDFIINFAAYTNVSGSERPEEKGKKDGQCWRINVEGVRNILDALDPKNTHFIQISTDMVFSGKVDDPGPYSEDHPPEKDETKLTWYGFTKAEAERLVLNKLGDDATILRINYPVRAKYNRKLDYLQAPLAKYREGNLWPLFTDQQISITFIDEACEALARVVKGKYRGIFHAASSDITTPYEIIPYFIREVEGTEVKVQSRPLGDFEGRYAKYAGLRVEETQRRLGIRFSTWKEIADELAKQSRT</sequence>
<dbReference type="InterPro" id="IPR005913">
    <property type="entry name" value="dTDP_dehydrorham_reduct"/>
</dbReference>
<reference evidence="4 5" key="1">
    <citation type="journal article" date="2016" name="Nat. Commun.">
        <title>Thousands of microbial genomes shed light on interconnected biogeochemical processes in an aquifer system.</title>
        <authorList>
            <person name="Anantharaman K."/>
            <person name="Brown C.T."/>
            <person name="Hug L.A."/>
            <person name="Sharon I."/>
            <person name="Castelle C.J."/>
            <person name="Probst A.J."/>
            <person name="Thomas B.C."/>
            <person name="Singh A."/>
            <person name="Wilkins M.J."/>
            <person name="Karaoz U."/>
            <person name="Brodie E.L."/>
            <person name="Williams K.H."/>
            <person name="Hubbard S.S."/>
            <person name="Banfield J.F."/>
        </authorList>
    </citation>
    <scope>NUCLEOTIDE SEQUENCE [LARGE SCALE GENOMIC DNA]</scope>
</reference>
<comment type="pathway">
    <text evidence="2">Carbohydrate biosynthesis; dTDP-L-rhamnose biosynthesis.</text>
</comment>
<dbReference type="Pfam" id="PF04321">
    <property type="entry name" value="RmlD_sub_bind"/>
    <property type="match status" value="1"/>
</dbReference>
<dbReference type="UniPathway" id="UPA00124"/>